<organism evidence="16 17">
    <name type="scientific">Streblomastix strix</name>
    <dbReference type="NCBI Taxonomy" id="222440"/>
    <lineage>
        <taxon>Eukaryota</taxon>
        <taxon>Metamonada</taxon>
        <taxon>Preaxostyla</taxon>
        <taxon>Oxymonadida</taxon>
        <taxon>Streblomastigidae</taxon>
        <taxon>Streblomastix</taxon>
    </lineage>
</organism>
<evidence type="ECO:0000256" key="13">
    <source>
        <dbReference type="SAM" id="MobiDB-lite"/>
    </source>
</evidence>
<evidence type="ECO:0000256" key="9">
    <source>
        <dbReference type="ARBA" id="ARBA00022967"/>
    </source>
</evidence>
<dbReference type="GO" id="GO:0140358">
    <property type="term" value="F:P-type transmembrane transporter activity"/>
    <property type="evidence" value="ECO:0007669"/>
    <property type="project" value="InterPro"/>
</dbReference>
<evidence type="ECO:0000313" key="16">
    <source>
        <dbReference type="EMBL" id="KAA6376720.1"/>
    </source>
</evidence>
<dbReference type="PROSITE" id="PS00154">
    <property type="entry name" value="ATPASE_E1_E2"/>
    <property type="match status" value="1"/>
</dbReference>
<keyword evidence="7" id="KW-0067">ATP-binding</keyword>
<dbReference type="GO" id="GO:0005524">
    <property type="term" value="F:ATP binding"/>
    <property type="evidence" value="ECO:0007669"/>
    <property type="project" value="UniProtKB-KW"/>
</dbReference>
<keyword evidence="4 14" id="KW-0812">Transmembrane</keyword>
<feature type="transmembrane region" description="Helical" evidence="14">
    <location>
        <begin position="244"/>
        <end position="266"/>
    </location>
</feature>
<dbReference type="GO" id="GO:0019829">
    <property type="term" value="F:ATPase-coupled monoatomic cation transmembrane transporter activity"/>
    <property type="evidence" value="ECO:0007669"/>
    <property type="project" value="TreeGrafter"/>
</dbReference>
<dbReference type="Gene3D" id="2.70.150.10">
    <property type="entry name" value="Calcium-transporting ATPase, cytoplasmic transduction domain A"/>
    <property type="match status" value="1"/>
</dbReference>
<dbReference type="InterPro" id="IPR001757">
    <property type="entry name" value="P_typ_ATPase"/>
</dbReference>
<feature type="compositionally biased region" description="Basic and acidic residues" evidence="13">
    <location>
        <begin position="545"/>
        <end position="561"/>
    </location>
</feature>
<proteinExistence type="inferred from homology"/>
<dbReference type="Pfam" id="PF00122">
    <property type="entry name" value="E1-E2_ATPase"/>
    <property type="match status" value="1"/>
</dbReference>
<feature type="transmembrane region" description="Helical" evidence="14">
    <location>
        <begin position="26"/>
        <end position="46"/>
    </location>
</feature>
<evidence type="ECO:0000259" key="15">
    <source>
        <dbReference type="Pfam" id="PF00122"/>
    </source>
</evidence>
<dbReference type="NCBIfam" id="TIGR01494">
    <property type="entry name" value="ATPase_P-type"/>
    <property type="match status" value="1"/>
</dbReference>
<dbReference type="PANTHER" id="PTHR45630:SF8">
    <property type="entry name" value="CATION-TRANSPORTING ATPASE"/>
    <property type="match status" value="1"/>
</dbReference>
<dbReference type="GO" id="GO:0046872">
    <property type="term" value="F:metal ion binding"/>
    <property type="evidence" value="ECO:0007669"/>
    <property type="project" value="UniProtKB-KW"/>
</dbReference>
<dbReference type="InterPro" id="IPR023214">
    <property type="entry name" value="HAD_sf"/>
</dbReference>
<dbReference type="PANTHER" id="PTHR45630">
    <property type="entry name" value="CATION-TRANSPORTING ATPASE-RELATED"/>
    <property type="match status" value="1"/>
</dbReference>
<feature type="region of interest" description="Disordered" evidence="13">
    <location>
        <begin position="396"/>
        <end position="415"/>
    </location>
</feature>
<evidence type="ECO:0000256" key="11">
    <source>
        <dbReference type="ARBA" id="ARBA00023136"/>
    </source>
</evidence>
<dbReference type="AlphaFoldDB" id="A0A5J4V2U6"/>
<dbReference type="Proteomes" id="UP000324800">
    <property type="component" value="Unassembled WGS sequence"/>
</dbReference>
<dbReference type="Gene3D" id="1.20.1110.10">
    <property type="entry name" value="Calcium-transporting ATPase, transmembrane domain"/>
    <property type="match status" value="1"/>
</dbReference>
<keyword evidence="8" id="KW-0460">Magnesium</keyword>
<evidence type="ECO:0000256" key="2">
    <source>
        <dbReference type="ARBA" id="ARBA00006000"/>
    </source>
</evidence>
<dbReference type="Gene3D" id="3.40.1110.10">
    <property type="entry name" value="Calcium-transporting ATPase, cytoplasmic domain N"/>
    <property type="match status" value="1"/>
</dbReference>
<keyword evidence="6" id="KW-0547">Nucleotide-binding</keyword>
<dbReference type="InterPro" id="IPR059000">
    <property type="entry name" value="ATPase_P-type_domA"/>
</dbReference>
<dbReference type="InterPro" id="IPR023298">
    <property type="entry name" value="ATPase_P-typ_TM_dom_sf"/>
</dbReference>
<keyword evidence="10 14" id="KW-1133">Transmembrane helix</keyword>
<evidence type="ECO:0000256" key="12">
    <source>
        <dbReference type="ARBA" id="ARBA00049360"/>
    </source>
</evidence>
<evidence type="ECO:0000313" key="17">
    <source>
        <dbReference type="Proteomes" id="UP000324800"/>
    </source>
</evidence>
<protein>
    <submittedName>
        <fullName evidence="16">Putative Vacuolar cation-transporting ATPase YPK9</fullName>
    </submittedName>
</protein>
<dbReference type="InterPro" id="IPR023299">
    <property type="entry name" value="ATPase_P-typ_cyto_dom_N"/>
</dbReference>
<evidence type="ECO:0000256" key="7">
    <source>
        <dbReference type="ARBA" id="ARBA00022840"/>
    </source>
</evidence>
<evidence type="ECO:0000256" key="8">
    <source>
        <dbReference type="ARBA" id="ARBA00022842"/>
    </source>
</evidence>
<feature type="domain" description="P-type ATPase A" evidence="15">
    <location>
        <begin position="84"/>
        <end position="226"/>
    </location>
</feature>
<dbReference type="EMBL" id="SNRW01010335">
    <property type="protein sequence ID" value="KAA6376720.1"/>
    <property type="molecule type" value="Genomic_DNA"/>
</dbReference>
<dbReference type="SUPFAM" id="SSF81653">
    <property type="entry name" value="Calcium ATPase, transduction domain A"/>
    <property type="match status" value="1"/>
</dbReference>
<evidence type="ECO:0000256" key="1">
    <source>
        <dbReference type="ARBA" id="ARBA00004141"/>
    </source>
</evidence>
<sequence length="1051" mass="119150">LFIEEGLHPFIVFQIFSIIVWSIYDYYYYAALIFVITVFSVILTVYQTRQNMRRLQEMTRFECQVAVYRRSESNKSDKNSLKRSVISSKDVQPGDIFEVEEEQVLACDGLLLSGQCIIDESMLTGESAAVIKTGIPVISAPNQYTEQLKGKEDSRLKAESALDIVSSGIQELEILRMERDKQHILFGGTRVVRARDVTAGSGIDVPLCVALRTGFSTAKGQLVRSILFPKPQTRFKFYEDSFKFIGVLALIALLGFIINAIMQATYGESALMIILRAGDLVTIAVPPTLPAIMSSGISYALARLKDRKIFCISPERINVAGKVKVVCFDKTGTLTEEDLGIRGVKGVRDVKKRINMNQSKVDLNLNLNMNLNQIENQKSETNLSVVWNTNSKQNMKSKQSLDINESHSQKQKKQYNKSELITVTEFASLRRSSDEMIQISDWGSINNNNQLGISEQDLENNLSDREMSSFANQSQSYSYDGRSMLSLNIPGNENEKMKLFLSGLASCHSIGYINKKYVGDPLDVVMLKFTEWKFKDMENSKKKFEQLKKKKEQENDDDQKNKNKKSKKNKKEKPIQMKIMKQDNQAVRKLKSLDNLSPYIQAIVTTPKQYEQNNNNNTVIPESTENNKDDSQISINTNDTTQNHPIVVSEATGILKRFDFTAPLQRMSVIVLRSSYPQQQTQYQYSSSSSSSIGILNENASASSIKSVPSVLSNRSINAVYTSPLQHTINQPEVNNASEVEDLESDKIEKEGKSSQNILNFGQINTNFNSNQATVTYSSSSSLSNSTSQQEITAEKYKLSLEIYAKGSPEVIRKLCKKETLPDDFDQQLQTYTQQGLRIIALANKEIKEDLLGIQIDENNKENNNNKSTTSDLINSIEYEQLRKLPRDQCESNLTFLGFLVLENRLRPTTKPAIKRLQDAGIRCVMVTGDNVLTAVNIARQCNIIPTKKYVKQIKDEEEVKKKWIRKDKYNKNLKNKDKNEQKNKNINKLKVRNPIFTHIKLNIQPPPVFLCVTSDDGSNVEWKSNDYPDWKLNPDTLCPVYQPQEKKLIS</sequence>
<keyword evidence="11 14" id="KW-0472">Membrane</keyword>
<reference evidence="16 17" key="1">
    <citation type="submission" date="2019-03" db="EMBL/GenBank/DDBJ databases">
        <title>Single cell metagenomics reveals metabolic interactions within the superorganism composed of flagellate Streblomastix strix and complex community of Bacteroidetes bacteria on its surface.</title>
        <authorList>
            <person name="Treitli S.C."/>
            <person name="Kolisko M."/>
            <person name="Husnik F."/>
            <person name="Keeling P."/>
            <person name="Hampl V."/>
        </authorList>
    </citation>
    <scope>NUCLEOTIDE SEQUENCE [LARGE SCALE GENOMIC DNA]</scope>
    <source>
        <strain evidence="16">ST1C</strain>
    </source>
</reference>
<comment type="caution">
    <text evidence="16">The sequence shown here is derived from an EMBL/GenBank/DDBJ whole genome shotgun (WGS) entry which is preliminary data.</text>
</comment>
<dbReference type="Gene3D" id="3.40.50.1000">
    <property type="entry name" value="HAD superfamily/HAD-like"/>
    <property type="match status" value="1"/>
</dbReference>
<name>A0A5J4V2U6_9EUKA</name>
<comment type="subcellular location">
    <subcellularLocation>
        <location evidence="1">Membrane</location>
        <topology evidence="1">Multi-pass membrane protein</topology>
    </subcellularLocation>
</comment>
<evidence type="ECO:0000256" key="14">
    <source>
        <dbReference type="SAM" id="Phobius"/>
    </source>
</evidence>
<dbReference type="GO" id="GO:0016020">
    <property type="term" value="C:membrane"/>
    <property type="evidence" value="ECO:0007669"/>
    <property type="project" value="UniProtKB-SubCell"/>
</dbReference>
<dbReference type="InterPro" id="IPR018303">
    <property type="entry name" value="ATPase_P-typ_P_site"/>
</dbReference>
<dbReference type="OrthoDB" id="48943at2759"/>
<gene>
    <name evidence="16" type="ORF">EZS28_027753</name>
</gene>
<evidence type="ECO:0000256" key="5">
    <source>
        <dbReference type="ARBA" id="ARBA00022723"/>
    </source>
</evidence>
<accession>A0A5J4V2U6</accession>
<feature type="region of interest" description="Disordered" evidence="13">
    <location>
        <begin position="545"/>
        <end position="584"/>
    </location>
</feature>
<feature type="non-terminal residue" evidence="16">
    <location>
        <position position="1"/>
    </location>
</feature>
<dbReference type="Pfam" id="PF13246">
    <property type="entry name" value="Cation_ATPase"/>
    <property type="match status" value="1"/>
</dbReference>
<evidence type="ECO:0000256" key="3">
    <source>
        <dbReference type="ARBA" id="ARBA00022553"/>
    </source>
</evidence>
<dbReference type="GO" id="GO:0016887">
    <property type="term" value="F:ATP hydrolysis activity"/>
    <property type="evidence" value="ECO:0007669"/>
    <property type="project" value="InterPro"/>
</dbReference>
<keyword evidence="3" id="KW-0597">Phosphoprotein</keyword>
<dbReference type="PRINTS" id="PR00119">
    <property type="entry name" value="CATATPASE"/>
</dbReference>
<dbReference type="SUPFAM" id="SSF56784">
    <property type="entry name" value="HAD-like"/>
    <property type="match status" value="1"/>
</dbReference>
<comment type="similarity">
    <text evidence="2">Belongs to the cation transport ATPase (P-type) (TC 3.A.3) family. Type V subfamily.</text>
</comment>
<keyword evidence="5" id="KW-0479">Metal-binding</keyword>
<evidence type="ECO:0000256" key="6">
    <source>
        <dbReference type="ARBA" id="ARBA00022741"/>
    </source>
</evidence>
<comment type="catalytic activity">
    <reaction evidence="12">
        <text>ATP + H2O = ADP + phosphate + H(+)</text>
        <dbReference type="Rhea" id="RHEA:13065"/>
        <dbReference type="ChEBI" id="CHEBI:15377"/>
        <dbReference type="ChEBI" id="CHEBI:15378"/>
        <dbReference type="ChEBI" id="CHEBI:30616"/>
        <dbReference type="ChEBI" id="CHEBI:43474"/>
        <dbReference type="ChEBI" id="CHEBI:456216"/>
    </reaction>
</comment>
<evidence type="ECO:0000256" key="10">
    <source>
        <dbReference type="ARBA" id="ARBA00022989"/>
    </source>
</evidence>
<dbReference type="InterPro" id="IPR006544">
    <property type="entry name" value="P-type_TPase_V"/>
</dbReference>
<dbReference type="InterPro" id="IPR008250">
    <property type="entry name" value="ATPase_P-typ_transduc_dom_A_sf"/>
</dbReference>
<dbReference type="FunFam" id="1.20.1110.10:FF:000023">
    <property type="entry name" value="Cation-transporting ATPase"/>
    <property type="match status" value="1"/>
</dbReference>
<dbReference type="InterPro" id="IPR036412">
    <property type="entry name" value="HAD-like_sf"/>
</dbReference>
<feature type="compositionally biased region" description="Basic residues" evidence="13">
    <location>
        <begin position="562"/>
        <end position="571"/>
    </location>
</feature>
<keyword evidence="9" id="KW-1278">Translocase</keyword>
<dbReference type="SUPFAM" id="SSF81665">
    <property type="entry name" value="Calcium ATPase, transmembrane domain M"/>
    <property type="match status" value="1"/>
</dbReference>
<evidence type="ECO:0000256" key="4">
    <source>
        <dbReference type="ARBA" id="ARBA00022692"/>
    </source>
</evidence>